<dbReference type="GO" id="GO:0004794">
    <property type="term" value="F:threonine deaminase activity"/>
    <property type="evidence" value="ECO:0007669"/>
    <property type="project" value="TreeGrafter"/>
</dbReference>
<dbReference type="InterPro" id="IPR001926">
    <property type="entry name" value="TrpB-like_PALP"/>
</dbReference>
<proteinExistence type="predicted"/>
<dbReference type="CDD" id="cd01563">
    <property type="entry name" value="Thr-synth_1"/>
    <property type="match status" value="1"/>
</dbReference>
<keyword evidence="6" id="KW-1185">Reference proteome</keyword>
<dbReference type="PROSITE" id="PS00165">
    <property type="entry name" value="DEHYDRATASE_SER_THR"/>
    <property type="match status" value="1"/>
</dbReference>
<comment type="caution">
    <text evidence="5">The sequence shown here is derived from an EMBL/GenBank/DDBJ whole genome shotgun (WGS) entry which is preliminary data.</text>
</comment>
<dbReference type="GO" id="GO:0003941">
    <property type="term" value="F:L-serine ammonia-lyase activity"/>
    <property type="evidence" value="ECO:0007669"/>
    <property type="project" value="TreeGrafter"/>
</dbReference>
<evidence type="ECO:0000313" key="5">
    <source>
        <dbReference type="EMBL" id="PVZ93319.1"/>
    </source>
</evidence>
<dbReference type="OrthoDB" id="9778118at2"/>
<dbReference type="EMBL" id="QEOP01000005">
    <property type="protein sequence ID" value="PVZ93319.1"/>
    <property type="molecule type" value="Genomic_DNA"/>
</dbReference>
<dbReference type="GO" id="GO:0006565">
    <property type="term" value="P:L-serine catabolic process"/>
    <property type="evidence" value="ECO:0007669"/>
    <property type="project" value="TreeGrafter"/>
</dbReference>
<accession>A0A2V1HQC0</accession>
<dbReference type="InterPro" id="IPR000634">
    <property type="entry name" value="Ser/Thr_deHydtase_PyrdxlP-BS"/>
</dbReference>
<evidence type="ECO:0000256" key="1">
    <source>
        <dbReference type="ARBA" id="ARBA00001933"/>
    </source>
</evidence>
<dbReference type="InterPro" id="IPR050147">
    <property type="entry name" value="Ser/Thr_Dehydratase"/>
</dbReference>
<dbReference type="GO" id="GO:0006567">
    <property type="term" value="P:L-threonine catabolic process"/>
    <property type="evidence" value="ECO:0007669"/>
    <property type="project" value="TreeGrafter"/>
</dbReference>
<dbReference type="GO" id="GO:0030170">
    <property type="term" value="F:pyridoxal phosphate binding"/>
    <property type="evidence" value="ECO:0007669"/>
    <property type="project" value="InterPro"/>
</dbReference>
<keyword evidence="2" id="KW-0663">Pyridoxal phosphate</keyword>
<sequence length="382" mass="40724">MGPDPFADVALVERSGALHPLTDRRWRGDDGAPLALTPIRGLTPTDIDASERSLWRYARALPVERSYRISLGEGFTPLIDVPWGAGDVRFKLEWFNPTSSFKDRGVSVMMSHLRSQGATHVLEDSSGNGGSAVACYAAAAGVAAKIIVPEATSPAKIMQARSFGAEIELVAGTRDEVSDEAIRQSETIPYASHNWHPFFLQGVKTIAYEIWEQLGFRAPDNVVLVAGAGSNILGCDLAFRELLDAGQIQRLPRLLVGQPEHWGTISDAINGIDPASRGERVPTIAEGASIARPIRLPEAVAAVRRSGGAAVSVSDDEIRASVRSLTARGLYAEPTSAVAAAALDRFLAAGEISPDQTTVVILTGSGLKSADRMTTIFDEGRS</sequence>
<feature type="domain" description="Tryptophan synthase beta chain-like PALP" evidence="4">
    <location>
        <begin position="69"/>
        <end position="364"/>
    </location>
</feature>
<organism evidence="5 6">
    <name type="scientific">Amnibacterium flavum</name>
    <dbReference type="NCBI Taxonomy" id="2173173"/>
    <lineage>
        <taxon>Bacteria</taxon>
        <taxon>Bacillati</taxon>
        <taxon>Actinomycetota</taxon>
        <taxon>Actinomycetes</taxon>
        <taxon>Micrococcales</taxon>
        <taxon>Microbacteriaceae</taxon>
        <taxon>Amnibacterium</taxon>
    </lineage>
</organism>
<dbReference type="InterPro" id="IPR036052">
    <property type="entry name" value="TrpB-like_PALP_sf"/>
</dbReference>
<keyword evidence="3" id="KW-0456">Lyase</keyword>
<gene>
    <name evidence="5" type="ORF">DDQ50_16510</name>
</gene>
<name>A0A2V1HQC0_9MICO</name>
<dbReference type="Proteomes" id="UP000244893">
    <property type="component" value="Unassembled WGS sequence"/>
</dbReference>
<evidence type="ECO:0000256" key="3">
    <source>
        <dbReference type="ARBA" id="ARBA00023239"/>
    </source>
</evidence>
<dbReference type="Gene3D" id="3.40.50.1100">
    <property type="match status" value="2"/>
</dbReference>
<protein>
    <submittedName>
        <fullName evidence="5">Pyridoxal-5'-phosphate-dependent protein subunit beta</fullName>
    </submittedName>
</protein>
<dbReference type="AlphaFoldDB" id="A0A2V1HQC0"/>
<evidence type="ECO:0000256" key="2">
    <source>
        <dbReference type="ARBA" id="ARBA00022898"/>
    </source>
</evidence>
<dbReference type="PANTHER" id="PTHR48078">
    <property type="entry name" value="THREONINE DEHYDRATASE, MITOCHONDRIAL-RELATED"/>
    <property type="match status" value="1"/>
</dbReference>
<dbReference type="Pfam" id="PF00291">
    <property type="entry name" value="PALP"/>
    <property type="match status" value="1"/>
</dbReference>
<reference evidence="5 6" key="1">
    <citation type="submission" date="2018-05" db="EMBL/GenBank/DDBJ databases">
        <title>Amnibacterium sp. M8JJ-5, whole genome shotgun sequence.</title>
        <authorList>
            <person name="Tuo L."/>
        </authorList>
    </citation>
    <scope>NUCLEOTIDE SEQUENCE [LARGE SCALE GENOMIC DNA]</scope>
    <source>
        <strain evidence="5 6">M8JJ-5</strain>
    </source>
</reference>
<comment type="cofactor">
    <cofactor evidence="1">
        <name>pyridoxal 5'-phosphate</name>
        <dbReference type="ChEBI" id="CHEBI:597326"/>
    </cofactor>
</comment>
<dbReference type="SUPFAM" id="SSF53686">
    <property type="entry name" value="Tryptophan synthase beta subunit-like PLP-dependent enzymes"/>
    <property type="match status" value="1"/>
</dbReference>
<dbReference type="GO" id="GO:0009097">
    <property type="term" value="P:isoleucine biosynthetic process"/>
    <property type="evidence" value="ECO:0007669"/>
    <property type="project" value="TreeGrafter"/>
</dbReference>
<dbReference type="PANTHER" id="PTHR48078:SF6">
    <property type="entry name" value="L-THREONINE DEHYDRATASE CATABOLIC TDCB"/>
    <property type="match status" value="1"/>
</dbReference>
<evidence type="ECO:0000313" key="6">
    <source>
        <dbReference type="Proteomes" id="UP000244893"/>
    </source>
</evidence>
<evidence type="ECO:0000259" key="4">
    <source>
        <dbReference type="Pfam" id="PF00291"/>
    </source>
</evidence>